<feature type="domain" description="PH" evidence="1">
    <location>
        <begin position="226"/>
        <end position="317"/>
    </location>
</feature>
<dbReference type="InterPro" id="IPR000219">
    <property type="entry name" value="DH_dom"/>
</dbReference>
<dbReference type="InterPro" id="IPR001849">
    <property type="entry name" value="PH_domain"/>
</dbReference>
<dbReference type="Gene3D" id="2.30.29.30">
    <property type="entry name" value="Pleckstrin-homology domain (PH domain)/Phosphotyrosine-binding domain (PTB)"/>
    <property type="match status" value="1"/>
</dbReference>
<dbReference type="InterPro" id="IPR051092">
    <property type="entry name" value="FYVE_RhoGEF_PH"/>
</dbReference>
<dbReference type="Gene3D" id="1.20.900.10">
    <property type="entry name" value="Dbl homology (DH) domain"/>
    <property type="match status" value="1"/>
</dbReference>
<dbReference type="PROSITE" id="PS50003">
    <property type="entry name" value="PH_DOMAIN"/>
    <property type="match status" value="1"/>
</dbReference>
<comment type="caution">
    <text evidence="3">The sequence shown here is derived from an EMBL/GenBank/DDBJ whole genome shotgun (WGS) entry which is preliminary data.</text>
</comment>
<dbReference type="AlphaFoldDB" id="A0AA39GZ84"/>
<gene>
    <name evidence="3" type="ORF">QR680_001652</name>
</gene>
<name>A0AA39GZ84_9BILA</name>
<dbReference type="InterPro" id="IPR035899">
    <property type="entry name" value="DBL_dom_sf"/>
</dbReference>
<dbReference type="InterPro" id="IPR011993">
    <property type="entry name" value="PH-like_dom_sf"/>
</dbReference>
<reference evidence="3" key="1">
    <citation type="submission" date="2023-06" db="EMBL/GenBank/DDBJ databases">
        <title>Genomic analysis of the entomopathogenic nematode Steinernema hermaphroditum.</title>
        <authorList>
            <person name="Schwarz E.M."/>
            <person name="Heppert J.K."/>
            <person name="Baniya A."/>
            <person name="Schwartz H.T."/>
            <person name="Tan C.-H."/>
            <person name="Antoshechkin I."/>
            <person name="Sternberg P.W."/>
            <person name="Goodrich-Blair H."/>
            <person name="Dillman A.R."/>
        </authorList>
    </citation>
    <scope>NUCLEOTIDE SEQUENCE</scope>
    <source>
        <strain evidence="3">PS9179</strain>
        <tissue evidence="3">Whole animal</tissue>
    </source>
</reference>
<organism evidence="3 4">
    <name type="scientific">Steinernema hermaphroditum</name>
    <dbReference type="NCBI Taxonomy" id="289476"/>
    <lineage>
        <taxon>Eukaryota</taxon>
        <taxon>Metazoa</taxon>
        <taxon>Ecdysozoa</taxon>
        <taxon>Nematoda</taxon>
        <taxon>Chromadorea</taxon>
        <taxon>Rhabditida</taxon>
        <taxon>Tylenchina</taxon>
        <taxon>Panagrolaimomorpha</taxon>
        <taxon>Strongyloidoidea</taxon>
        <taxon>Steinernematidae</taxon>
        <taxon>Steinernema</taxon>
    </lineage>
</organism>
<evidence type="ECO:0008006" key="5">
    <source>
        <dbReference type="Google" id="ProtNLM"/>
    </source>
</evidence>
<dbReference type="SMART" id="SM00325">
    <property type="entry name" value="RhoGEF"/>
    <property type="match status" value="1"/>
</dbReference>
<dbReference type="PANTHER" id="PTHR12673">
    <property type="entry name" value="FACIOGENITAL DYSPLASIA PROTEIN"/>
    <property type="match status" value="1"/>
</dbReference>
<keyword evidence="4" id="KW-1185">Reference proteome</keyword>
<dbReference type="GO" id="GO:0005085">
    <property type="term" value="F:guanyl-nucleotide exchange factor activity"/>
    <property type="evidence" value="ECO:0007669"/>
    <property type="project" value="InterPro"/>
</dbReference>
<dbReference type="PROSITE" id="PS50010">
    <property type="entry name" value="DH_2"/>
    <property type="match status" value="1"/>
</dbReference>
<dbReference type="SMART" id="SM00233">
    <property type="entry name" value="PH"/>
    <property type="match status" value="1"/>
</dbReference>
<sequence length="427" mass="49973">MYSELLRGVRNRCSKRKEKIHSDNAATEILATPVIREMISSEKAYLDFLRLLLNNFLIPAESQHFLTRSEIQIIFGELESIYKINSMLLESLTKEEVTKAFGQFIPCTKAYYRYAEKFERAQQLHQTKLRDDKKYQKFVSTVENEVHMKFDALLIMPIQRIPRYILLLNNLQSGQKAAVIQETVQKLEIVTREIDAHVVESKNATEIMEIENKLDFMKDIMVPGRKLLKSGILYEVDSRARMKRHIWLFSDILVAGKKKMNGRYECCFVYPIRHCEISCNGSNFSFLIKCRDESTMLTADSYGISQSWIVLIEVTISQAKSCRSTLRKESSKQRPWRKKYRPHLQSMFQFIDTFRKIFTARMKSQSRRERTSVAERQKSSTLSCLACLGIRRKKRDCAKRSARQQTVRVQKNVPWWVAESTPIGDEM</sequence>
<feature type="domain" description="DH" evidence="2">
    <location>
        <begin position="30"/>
        <end position="197"/>
    </location>
</feature>
<evidence type="ECO:0000259" key="1">
    <source>
        <dbReference type="PROSITE" id="PS50003"/>
    </source>
</evidence>
<evidence type="ECO:0000313" key="4">
    <source>
        <dbReference type="Proteomes" id="UP001175271"/>
    </source>
</evidence>
<dbReference type="Proteomes" id="UP001175271">
    <property type="component" value="Unassembled WGS sequence"/>
</dbReference>
<proteinExistence type="predicted"/>
<dbReference type="SUPFAM" id="SSF50729">
    <property type="entry name" value="PH domain-like"/>
    <property type="match status" value="1"/>
</dbReference>
<dbReference type="GO" id="GO:0005737">
    <property type="term" value="C:cytoplasm"/>
    <property type="evidence" value="ECO:0007669"/>
    <property type="project" value="TreeGrafter"/>
</dbReference>
<evidence type="ECO:0000313" key="3">
    <source>
        <dbReference type="EMBL" id="KAK0396277.1"/>
    </source>
</evidence>
<protein>
    <recommendedName>
        <fullName evidence="5">DH domain-containing protein</fullName>
    </recommendedName>
</protein>
<dbReference type="EMBL" id="JAUCMV010000005">
    <property type="protein sequence ID" value="KAK0396277.1"/>
    <property type="molecule type" value="Genomic_DNA"/>
</dbReference>
<accession>A0AA39GZ84</accession>
<dbReference type="PANTHER" id="PTHR12673:SF159">
    <property type="entry name" value="LD03170P"/>
    <property type="match status" value="1"/>
</dbReference>
<evidence type="ECO:0000259" key="2">
    <source>
        <dbReference type="PROSITE" id="PS50010"/>
    </source>
</evidence>
<dbReference type="SUPFAM" id="SSF48065">
    <property type="entry name" value="DBL homology domain (DH-domain)"/>
    <property type="match status" value="1"/>
</dbReference>
<dbReference type="Pfam" id="PF00621">
    <property type="entry name" value="RhoGEF"/>
    <property type="match status" value="1"/>
</dbReference>